<dbReference type="Proteomes" id="UP001176478">
    <property type="component" value="Unassembled WGS sequence"/>
</dbReference>
<proteinExistence type="predicted"/>
<name>A0ABT9AN04_9GAMM</name>
<gene>
    <name evidence="1" type="ORF">Q5E86_03965</name>
</gene>
<comment type="caution">
    <text evidence="1">The sequence shown here is derived from an EMBL/GenBank/DDBJ whole genome shotgun (WGS) entry which is preliminary data.</text>
</comment>
<protein>
    <submittedName>
        <fullName evidence="1">DUF935 domain-containing protein</fullName>
    </submittedName>
</protein>
<evidence type="ECO:0000313" key="1">
    <source>
        <dbReference type="EMBL" id="MDO7855545.1"/>
    </source>
</evidence>
<reference evidence="1" key="2">
    <citation type="journal article" date="2024" name="Int. J. Antimicrob. Agents">
        <title>Identification of a novel Providencia species showing multi-drug-resistant in three patients with hospital-acquired infection.</title>
        <authorList>
            <person name="Yang W."/>
            <person name="Chen J."/>
            <person name="Yang F."/>
            <person name="Ji P."/>
            <person name="Shen S."/>
            <person name="Yin D."/>
            <person name="Hu F."/>
        </authorList>
    </citation>
    <scope>NUCLEOTIDE SEQUENCE</scope>
    <source>
        <strain evidence="1">CRE-138-0111</strain>
    </source>
</reference>
<keyword evidence="2" id="KW-1185">Reference proteome</keyword>
<dbReference type="Pfam" id="PF06074">
    <property type="entry name" value="Portal_Mu"/>
    <property type="match status" value="1"/>
</dbReference>
<evidence type="ECO:0000313" key="2">
    <source>
        <dbReference type="Proteomes" id="UP001176478"/>
    </source>
</evidence>
<organism evidence="1 2">
    <name type="scientific">Providencia huashanensis</name>
    <dbReference type="NCBI Taxonomy" id="3037798"/>
    <lineage>
        <taxon>Bacteria</taxon>
        <taxon>Pseudomonadati</taxon>
        <taxon>Pseudomonadota</taxon>
        <taxon>Gammaproteobacteria</taxon>
        <taxon>Enterobacterales</taxon>
        <taxon>Morganellaceae</taxon>
        <taxon>Providencia</taxon>
    </lineage>
</organism>
<sequence length="588" mass="66495">MNRMRDALGRRFWFKPHSQTQDDESRVHQLNRYYGDHPVSGLTPARAAEILQNAERGQLLAQCELAEDMEEKDPHLQSELGKRRRSLQALDWKITPPRNASREEKRDAELLTEILDDAEWLTDCIFDATDAILKGFSCQEIEWEEAEGLIIPRSIEWRDPAWFQTPQGERNELRLRDGSADGLALQPFGWVQHVAKSKSGYLARTGLIRTLVWPFIFKNYSVRDLAEFLEIYGLPIRVGQYPAGATDKEKDTLMRAVMSIGHNAGGIIPRSMLIDFKNAADGTADPFLAMMNWAEMSMSKAILGGTLTSQADGATSTNALGNVHNEVRFEVRDSDATQLAATLTRDIVFPLYALNCQSFDNQRRKPKFEFDLSEPEDITVYSTALPQLVNMGMKIPTQWAHDKLQIPIASEDEAVLTPAAPATPDFSTALLNAKQCNELRQVALAAEPKTASVQTMADAVSPQAWQSTVDPLLLPLIEAIETEGFAAAQQLADELYTEMDDTQLTDMLHRAMFVAELWGRLNATARWFRLCCHTWACLSGRLLSVKRLWHYMELARSQCRQSRESLYCGKSGTSWYFRNHSRGNWPRH</sequence>
<accession>A0ABT9AN04</accession>
<dbReference type="InterPro" id="IPR009279">
    <property type="entry name" value="Portal_Mu"/>
</dbReference>
<reference evidence="1" key="1">
    <citation type="submission" date="2023-07" db="EMBL/GenBank/DDBJ databases">
        <authorList>
            <person name="Yang W."/>
            <person name="Chen J."/>
            <person name="Ji P."/>
            <person name="Hu F."/>
        </authorList>
    </citation>
    <scope>NUCLEOTIDE SEQUENCE</scope>
    <source>
        <strain evidence="1">CRE-138-0111</strain>
    </source>
</reference>
<dbReference type="EMBL" id="JAUQTG010000001">
    <property type="protein sequence ID" value="MDO7855545.1"/>
    <property type="molecule type" value="Genomic_DNA"/>
</dbReference>